<keyword evidence="1" id="KW-1133">Transmembrane helix</keyword>
<gene>
    <name evidence="2" type="ORF">DPMN_020775</name>
</gene>
<sequence>MGRHYVKAQRVSQHSSLCEDPEGVPALSVSQHSYLQRLYYVKTQSVSQHSSLCEDPECVLALSVSQHSSLCGDPECVPALVIIRRPSVCPSTRDYVKAQRVSQHSYLQRLYYVKTQSVSQHSSLCEDPEYVPALHLYTADFTYLTQFPVMQELRAPIRGSAPKPSSSQGGGDKSICMQVQPSHKEQIQKAEIFWALKVASKSSPEFLTLNSATSFALSTDTVIWPKFRGYWRMRAGWLAGWLAGGLAGWLAGGLAGGTLS</sequence>
<keyword evidence="1" id="KW-0472">Membrane</keyword>
<dbReference type="Proteomes" id="UP000828390">
    <property type="component" value="Unassembled WGS sequence"/>
</dbReference>
<reference evidence="2" key="2">
    <citation type="submission" date="2020-11" db="EMBL/GenBank/DDBJ databases">
        <authorList>
            <person name="McCartney M.A."/>
            <person name="Auch B."/>
            <person name="Kono T."/>
            <person name="Mallez S."/>
            <person name="Becker A."/>
            <person name="Gohl D.M."/>
            <person name="Silverstein K.A.T."/>
            <person name="Koren S."/>
            <person name="Bechman K.B."/>
            <person name="Herman A."/>
            <person name="Abrahante J.E."/>
            <person name="Garbe J."/>
        </authorList>
    </citation>
    <scope>NUCLEOTIDE SEQUENCE</scope>
    <source>
        <strain evidence="2">Duluth1</strain>
        <tissue evidence="2">Whole animal</tissue>
    </source>
</reference>
<name>A0A9D4SBB4_DREPO</name>
<evidence type="ECO:0000256" key="1">
    <source>
        <dbReference type="SAM" id="Phobius"/>
    </source>
</evidence>
<feature type="transmembrane region" description="Helical" evidence="1">
    <location>
        <begin position="235"/>
        <end position="255"/>
    </location>
</feature>
<evidence type="ECO:0000313" key="3">
    <source>
        <dbReference type="Proteomes" id="UP000828390"/>
    </source>
</evidence>
<evidence type="ECO:0000313" key="2">
    <source>
        <dbReference type="EMBL" id="KAH3896597.1"/>
    </source>
</evidence>
<keyword evidence="3" id="KW-1185">Reference proteome</keyword>
<proteinExistence type="predicted"/>
<organism evidence="2 3">
    <name type="scientific">Dreissena polymorpha</name>
    <name type="common">Zebra mussel</name>
    <name type="synonym">Mytilus polymorpha</name>
    <dbReference type="NCBI Taxonomy" id="45954"/>
    <lineage>
        <taxon>Eukaryota</taxon>
        <taxon>Metazoa</taxon>
        <taxon>Spiralia</taxon>
        <taxon>Lophotrochozoa</taxon>
        <taxon>Mollusca</taxon>
        <taxon>Bivalvia</taxon>
        <taxon>Autobranchia</taxon>
        <taxon>Heteroconchia</taxon>
        <taxon>Euheterodonta</taxon>
        <taxon>Imparidentia</taxon>
        <taxon>Neoheterodontei</taxon>
        <taxon>Myida</taxon>
        <taxon>Dreissenoidea</taxon>
        <taxon>Dreissenidae</taxon>
        <taxon>Dreissena</taxon>
    </lineage>
</organism>
<keyword evidence="1" id="KW-0812">Transmembrane</keyword>
<accession>A0A9D4SBB4</accession>
<dbReference type="EMBL" id="JAIWYP010000001">
    <property type="protein sequence ID" value="KAH3896597.1"/>
    <property type="molecule type" value="Genomic_DNA"/>
</dbReference>
<reference evidence="2" key="1">
    <citation type="journal article" date="2019" name="bioRxiv">
        <title>The Genome of the Zebra Mussel, Dreissena polymorpha: A Resource for Invasive Species Research.</title>
        <authorList>
            <person name="McCartney M.A."/>
            <person name="Auch B."/>
            <person name="Kono T."/>
            <person name="Mallez S."/>
            <person name="Zhang Y."/>
            <person name="Obille A."/>
            <person name="Becker A."/>
            <person name="Abrahante J.E."/>
            <person name="Garbe J."/>
            <person name="Badalamenti J.P."/>
            <person name="Herman A."/>
            <person name="Mangelson H."/>
            <person name="Liachko I."/>
            <person name="Sullivan S."/>
            <person name="Sone E.D."/>
            <person name="Koren S."/>
            <person name="Silverstein K.A.T."/>
            <person name="Beckman K.B."/>
            <person name="Gohl D.M."/>
        </authorList>
    </citation>
    <scope>NUCLEOTIDE SEQUENCE</scope>
    <source>
        <strain evidence="2">Duluth1</strain>
        <tissue evidence="2">Whole animal</tissue>
    </source>
</reference>
<dbReference type="AlphaFoldDB" id="A0A9D4SBB4"/>
<comment type="caution">
    <text evidence="2">The sequence shown here is derived from an EMBL/GenBank/DDBJ whole genome shotgun (WGS) entry which is preliminary data.</text>
</comment>
<protein>
    <submittedName>
        <fullName evidence="2">Uncharacterized protein</fullName>
    </submittedName>
</protein>